<evidence type="ECO:0000313" key="3">
    <source>
        <dbReference type="Proteomes" id="UP001235744"/>
    </source>
</evidence>
<dbReference type="PANTHER" id="PTHR33498">
    <property type="entry name" value="TRANSPOSASE FOR INSERTION SEQUENCE ELEMENT IS1557"/>
    <property type="match status" value="1"/>
</dbReference>
<organism evidence="2 3">
    <name type="scientific">Streptomyces poriferorum</name>
    <dbReference type="NCBI Taxonomy" id="2798799"/>
    <lineage>
        <taxon>Bacteria</taxon>
        <taxon>Bacillati</taxon>
        <taxon>Actinomycetota</taxon>
        <taxon>Actinomycetes</taxon>
        <taxon>Kitasatosporales</taxon>
        <taxon>Streptomycetaceae</taxon>
        <taxon>Streptomyces</taxon>
    </lineage>
</organism>
<reference evidence="2 3" key="1">
    <citation type="submission" date="2023-03" db="EMBL/GenBank/DDBJ databases">
        <title>Isolation and description of six Streptomyces strains from soil environments, able to metabolize different microbial glucans.</title>
        <authorList>
            <person name="Widen T."/>
            <person name="Larsbrink J."/>
        </authorList>
    </citation>
    <scope>NUCLEOTIDE SEQUENCE [LARGE SCALE GENOMIC DNA]</scope>
    <source>
        <strain evidence="2 3">Alt2</strain>
    </source>
</reference>
<proteinExistence type="predicted"/>
<dbReference type="InterPro" id="IPR047951">
    <property type="entry name" value="Transpos_ISL3"/>
</dbReference>
<feature type="coiled-coil region" evidence="1">
    <location>
        <begin position="8"/>
        <end position="35"/>
    </location>
</feature>
<evidence type="ECO:0000256" key="1">
    <source>
        <dbReference type="SAM" id="Coils"/>
    </source>
</evidence>
<dbReference type="PANTHER" id="PTHR33498:SF1">
    <property type="entry name" value="TRANSPOSASE FOR INSERTION SEQUENCE ELEMENT IS1557"/>
    <property type="match status" value="1"/>
</dbReference>
<sequence length="379" mass="42571">MGLLNARERAARVRVEELREKVERVLAELAKAEVVLEQRVIARVELAEALVVQEPRLNSRPDPANTCAADRIGAVPRSRRSGLCPACILLLRVIRRAGRRRAWLDLHTARLRRQLRHHGLRQRRVGGSRLHHSPVVVGKQFDDDLRRQGRVPGSYRPRPHGIRRTGGMHGCGRLSEWCHSRYARRLTGATLAGRPLYIDLSARRLYCKNTTCPKTTSAEQLPGLTARYQRRTPRLQSLVEDLGDGSRMLRILNIRLSRVAVLSQLMRVPLTKPVTPQALGLDHFALYTAGYGSLLVDATTRLTLPLWEGREAEQLGRWLREYPGVEVVCRDGSLTYRQGITGGAPEAVQVSDRLSRLGHRHIEERGLPGSAAISTYGSR</sequence>
<name>A0ABY9J6V3_9ACTN</name>
<dbReference type="RefSeq" id="WP_306072397.1">
    <property type="nucleotide sequence ID" value="NZ_CP120988.1"/>
</dbReference>
<evidence type="ECO:0000313" key="2">
    <source>
        <dbReference type="EMBL" id="WLQ61978.1"/>
    </source>
</evidence>
<keyword evidence="1" id="KW-0175">Coiled coil</keyword>
<evidence type="ECO:0008006" key="4">
    <source>
        <dbReference type="Google" id="ProtNLM"/>
    </source>
</evidence>
<accession>A0ABY9J6V3</accession>
<protein>
    <recommendedName>
        <fullName evidence="4">Transposase</fullName>
    </recommendedName>
</protein>
<keyword evidence="3" id="KW-1185">Reference proteome</keyword>
<dbReference type="EMBL" id="CP120988">
    <property type="protein sequence ID" value="WLQ61978.1"/>
    <property type="molecule type" value="Genomic_DNA"/>
</dbReference>
<dbReference type="Proteomes" id="UP001235744">
    <property type="component" value="Chromosome"/>
</dbReference>
<gene>
    <name evidence="2" type="ORF">P8A19_10110</name>
</gene>